<feature type="compositionally biased region" description="Polar residues" evidence="1">
    <location>
        <begin position="111"/>
        <end position="124"/>
    </location>
</feature>
<proteinExistence type="predicted"/>
<feature type="region of interest" description="Disordered" evidence="1">
    <location>
        <begin position="1"/>
        <end position="37"/>
    </location>
</feature>
<organism evidence="2 3">
    <name type="scientific">Lasius niger</name>
    <name type="common">Black garden ant</name>
    <dbReference type="NCBI Taxonomy" id="67767"/>
    <lineage>
        <taxon>Eukaryota</taxon>
        <taxon>Metazoa</taxon>
        <taxon>Ecdysozoa</taxon>
        <taxon>Arthropoda</taxon>
        <taxon>Hexapoda</taxon>
        <taxon>Insecta</taxon>
        <taxon>Pterygota</taxon>
        <taxon>Neoptera</taxon>
        <taxon>Endopterygota</taxon>
        <taxon>Hymenoptera</taxon>
        <taxon>Apocrita</taxon>
        <taxon>Aculeata</taxon>
        <taxon>Formicoidea</taxon>
        <taxon>Formicidae</taxon>
        <taxon>Formicinae</taxon>
        <taxon>Lasius</taxon>
        <taxon>Lasius</taxon>
    </lineage>
</organism>
<sequence length="141" mass="15267">MGTRPSVPSSPAAPSPVLVQMPPARSLPRADEASQSPAKSILRQLDYLPTSSILAQLDNICETHEDYALKQQSLGISARQDLEADAYEDRIAETESQYPINSLPEARGSYSPESANQGNSNQAQDDCEIGSKAQRCQMDDS</sequence>
<accession>A0A0J7JV73</accession>
<feature type="compositionally biased region" description="Low complexity" evidence="1">
    <location>
        <begin position="1"/>
        <end position="17"/>
    </location>
</feature>
<keyword evidence="2" id="KW-0238">DNA-binding</keyword>
<comment type="caution">
    <text evidence="2">The sequence shown here is derived from an EMBL/GenBank/DDBJ whole genome shotgun (WGS) entry which is preliminary data.</text>
</comment>
<reference evidence="2 3" key="1">
    <citation type="submission" date="2015-04" db="EMBL/GenBank/DDBJ databases">
        <title>Lasius niger genome sequencing.</title>
        <authorList>
            <person name="Konorov E.A."/>
            <person name="Nikitin M.A."/>
            <person name="Kirill M.V."/>
            <person name="Chang P."/>
        </authorList>
    </citation>
    <scope>NUCLEOTIDE SEQUENCE [LARGE SCALE GENOMIC DNA]</scope>
    <source>
        <tissue evidence="2">Whole</tissue>
    </source>
</reference>
<gene>
    <name evidence="2" type="ORF">RF55_24481</name>
</gene>
<name>A0A0J7JV73_LASNI</name>
<protein>
    <submittedName>
        <fullName evidence="2">Homeodomain-like protein</fullName>
    </submittedName>
</protein>
<dbReference type="AlphaFoldDB" id="A0A0J7JV73"/>
<dbReference type="PaxDb" id="67767-A0A0J7JV73"/>
<dbReference type="Proteomes" id="UP000036403">
    <property type="component" value="Unassembled WGS sequence"/>
</dbReference>
<keyword evidence="2" id="KW-0371">Homeobox</keyword>
<evidence type="ECO:0000313" key="2">
    <source>
        <dbReference type="EMBL" id="KMQ82014.1"/>
    </source>
</evidence>
<evidence type="ECO:0000256" key="1">
    <source>
        <dbReference type="SAM" id="MobiDB-lite"/>
    </source>
</evidence>
<evidence type="ECO:0000313" key="3">
    <source>
        <dbReference type="Proteomes" id="UP000036403"/>
    </source>
</evidence>
<keyword evidence="3" id="KW-1185">Reference proteome</keyword>
<feature type="region of interest" description="Disordered" evidence="1">
    <location>
        <begin position="93"/>
        <end position="141"/>
    </location>
</feature>
<dbReference type="EMBL" id="LBMM01029314">
    <property type="protein sequence ID" value="KMQ82014.1"/>
    <property type="molecule type" value="Genomic_DNA"/>
</dbReference>
<dbReference type="OrthoDB" id="4927382at2759"/>
<feature type="non-terminal residue" evidence="2">
    <location>
        <position position="141"/>
    </location>
</feature>
<dbReference type="GO" id="GO:0003677">
    <property type="term" value="F:DNA binding"/>
    <property type="evidence" value="ECO:0007669"/>
    <property type="project" value="UniProtKB-KW"/>
</dbReference>